<evidence type="ECO:0000256" key="2">
    <source>
        <dbReference type="PIRSR" id="PIRSR605754-1"/>
    </source>
</evidence>
<feature type="transmembrane region" description="Helical" evidence="4">
    <location>
        <begin position="30"/>
        <end position="48"/>
    </location>
</feature>
<feature type="compositionally biased region" description="Basic and acidic residues" evidence="3">
    <location>
        <begin position="1"/>
        <end position="17"/>
    </location>
</feature>
<dbReference type="STRING" id="39495.SAMN02745111_01914"/>
<dbReference type="EMBL" id="FUXZ01000012">
    <property type="protein sequence ID" value="SKA69801.1"/>
    <property type="molecule type" value="Genomic_DNA"/>
</dbReference>
<keyword evidence="4" id="KW-0472">Membrane</keyword>
<dbReference type="InterPro" id="IPR005754">
    <property type="entry name" value="Sortase"/>
</dbReference>
<dbReference type="Proteomes" id="UP000190814">
    <property type="component" value="Unassembled WGS sequence"/>
</dbReference>
<name>A0A1T4VZA7_9FIRM</name>
<feature type="active site" description="Proton donor/acceptor" evidence="2">
    <location>
        <position position="170"/>
    </location>
</feature>
<dbReference type="CDD" id="cd05827">
    <property type="entry name" value="Sortase_C"/>
    <property type="match status" value="1"/>
</dbReference>
<protein>
    <submittedName>
        <fullName evidence="5">Sortase A</fullName>
    </submittedName>
</protein>
<accession>A0A1T4VZA7</accession>
<dbReference type="NCBIfam" id="TIGR01076">
    <property type="entry name" value="sortase_fam"/>
    <property type="match status" value="1"/>
</dbReference>
<gene>
    <name evidence="5" type="ORF">SAMN02745111_01914</name>
</gene>
<sequence length="310" mass="35378">MKELNNQTEVKKEENSDKKKKTSDKKKDRLITGFLVLLIILGLGIFLYPKISDYWNTMVQMRAINTYQEKVSKLEDSEIESLLKQAREYNEKLYGLENPLRNYEKIKNYYEVLDITGTGIMGYVNIPAIDVELPVYHGTNSEVLNVAIGHLQGSSLPVGGENTHTVLSAHRGLPSAKLFSDLDELREGDTFTITILNYTVTYEVDEINIVLPSDVEKLKISEGKDYATLLTCTPYGVNTHRLFVRGHRVENAKGEKNVKVTADAVLIDKNSVIPFIALPLFILLVVYWILESKREKERKQRRRIIDEGKK</sequence>
<dbReference type="GO" id="GO:0016787">
    <property type="term" value="F:hydrolase activity"/>
    <property type="evidence" value="ECO:0007669"/>
    <property type="project" value="UniProtKB-KW"/>
</dbReference>
<feature type="transmembrane region" description="Helical" evidence="4">
    <location>
        <begin position="272"/>
        <end position="290"/>
    </location>
</feature>
<dbReference type="Pfam" id="PF04203">
    <property type="entry name" value="Sortase"/>
    <property type="match status" value="1"/>
</dbReference>
<keyword evidence="1" id="KW-0378">Hydrolase</keyword>
<dbReference type="NCBIfam" id="NF033745">
    <property type="entry name" value="class_C_sortase"/>
    <property type="match status" value="1"/>
</dbReference>
<keyword evidence="4" id="KW-0812">Transmembrane</keyword>
<dbReference type="SUPFAM" id="SSF63817">
    <property type="entry name" value="Sortase"/>
    <property type="match status" value="1"/>
</dbReference>
<dbReference type="Gene3D" id="2.40.260.10">
    <property type="entry name" value="Sortase"/>
    <property type="match status" value="1"/>
</dbReference>
<evidence type="ECO:0000313" key="6">
    <source>
        <dbReference type="Proteomes" id="UP000190814"/>
    </source>
</evidence>
<evidence type="ECO:0000256" key="4">
    <source>
        <dbReference type="SAM" id="Phobius"/>
    </source>
</evidence>
<evidence type="ECO:0000313" key="5">
    <source>
        <dbReference type="EMBL" id="SKA69801.1"/>
    </source>
</evidence>
<keyword evidence="4" id="KW-1133">Transmembrane helix</keyword>
<evidence type="ECO:0000256" key="3">
    <source>
        <dbReference type="SAM" id="MobiDB-lite"/>
    </source>
</evidence>
<dbReference type="OrthoDB" id="1648028at2"/>
<keyword evidence="6" id="KW-1185">Reference proteome</keyword>
<dbReference type="InterPro" id="IPR042002">
    <property type="entry name" value="Sortase_C"/>
</dbReference>
<organism evidence="5 6">
    <name type="scientific">Eubacterium uniforme</name>
    <dbReference type="NCBI Taxonomy" id="39495"/>
    <lineage>
        <taxon>Bacteria</taxon>
        <taxon>Bacillati</taxon>
        <taxon>Bacillota</taxon>
        <taxon>Clostridia</taxon>
        <taxon>Eubacteriales</taxon>
        <taxon>Eubacteriaceae</taxon>
        <taxon>Eubacterium</taxon>
    </lineage>
</organism>
<evidence type="ECO:0000256" key="1">
    <source>
        <dbReference type="ARBA" id="ARBA00022801"/>
    </source>
</evidence>
<dbReference type="RefSeq" id="WP_078766756.1">
    <property type="nucleotide sequence ID" value="NZ_FUXZ01000012.1"/>
</dbReference>
<dbReference type="InterPro" id="IPR023365">
    <property type="entry name" value="Sortase_dom-sf"/>
</dbReference>
<feature type="region of interest" description="Disordered" evidence="3">
    <location>
        <begin position="1"/>
        <end position="23"/>
    </location>
</feature>
<proteinExistence type="predicted"/>
<feature type="active site" description="Acyl-thioester intermediate" evidence="2">
    <location>
        <position position="232"/>
    </location>
</feature>
<reference evidence="5 6" key="1">
    <citation type="submission" date="2017-02" db="EMBL/GenBank/DDBJ databases">
        <authorList>
            <person name="Peterson S.W."/>
        </authorList>
    </citation>
    <scope>NUCLEOTIDE SEQUENCE [LARGE SCALE GENOMIC DNA]</scope>
    <source>
        <strain evidence="5 6">ATCC 35992</strain>
    </source>
</reference>
<dbReference type="AlphaFoldDB" id="A0A1T4VZA7"/>